<keyword evidence="8" id="KW-0969">Cilium</keyword>
<evidence type="ECO:0000256" key="3">
    <source>
        <dbReference type="ARBA" id="ARBA00005709"/>
    </source>
</evidence>
<feature type="domain" description="Flagellin N-terminal" evidence="6">
    <location>
        <begin position="5"/>
        <end position="141"/>
    </location>
</feature>
<reference evidence="8 9" key="1">
    <citation type="submission" date="2019-04" db="EMBL/GenBank/DDBJ databases">
        <title>Natronospirillum operosus gen. nov., sp. nov., a haloalkaliphilic satellite isolated from decaying biomass of laboratory culture of cyanobacterium Geitlerinema sp. and proposal of Natronospirillaceae fam. nov. and Saccharospirillaceae fam. nov.</title>
        <authorList>
            <person name="Kevbrin V."/>
            <person name="Boltyanskaya Y."/>
            <person name="Koziaeva V."/>
            <person name="Grouzdev D.S."/>
            <person name="Park M."/>
            <person name="Cho J."/>
        </authorList>
    </citation>
    <scope>NUCLEOTIDE SEQUENCE [LARGE SCALE GENOMIC DNA]</scope>
    <source>
        <strain evidence="8 9">G-116</strain>
    </source>
</reference>
<dbReference type="EMBL" id="SRMF01000001">
    <property type="protein sequence ID" value="TGG95990.1"/>
    <property type="molecule type" value="Genomic_DNA"/>
</dbReference>
<dbReference type="PANTHER" id="PTHR42792">
    <property type="entry name" value="FLAGELLIN"/>
    <property type="match status" value="1"/>
</dbReference>
<keyword evidence="4" id="KW-0964">Secreted</keyword>
<evidence type="ECO:0000256" key="2">
    <source>
        <dbReference type="ARBA" id="ARBA00004613"/>
    </source>
</evidence>
<protein>
    <submittedName>
        <fullName evidence="8">Flagellar hook-associated protein 3</fullName>
    </submittedName>
</protein>
<evidence type="ECO:0000259" key="6">
    <source>
        <dbReference type="Pfam" id="PF00669"/>
    </source>
</evidence>
<dbReference type="InterPro" id="IPR046358">
    <property type="entry name" value="Flagellin_C"/>
</dbReference>
<dbReference type="Pfam" id="PF00700">
    <property type="entry name" value="Flagellin_C"/>
    <property type="match status" value="1"/>
</dbReference>
<evidence type="ECO:0000256" key="5">
    <source>
        <dbReference type="ARBA" id="ARBA00023143"/>
    </source>
</evidence>
<dbReference type="GO" id="GO:0009424">
    <property type="term" value="C:bacterial-type flagellum hook"/>
    <property type="evidence" value="ECO:0007669"/>
    <property type="project" value="InterPro"/>
</dbReference>
<dbReference type="SUPFAM" id="SSF64518">
    <property type="entry name" value="Phase 1 flagellin"/>
    <property type="match status" value="1"/>
</dbReference>
<dbReference type="Gene3D" id="1.20.1330.10">
    <property type="entry name" value="f41 fragment of flagellin, N-terminal domain"/>
    <property type="match status" value="2"/>
</dbReference>
<dbReference type="InterPro" id="IPR001492">
    <property type="entry name" value="Flagellin"/>
</dbReference>
<dbReference type="InterPro" id="IPR001029">
    <property type="entry name" value="Flagellin_N"/>
</dbReference>
<evidence type="ECO:0000259" key="7">
    <source>
        <dbReference type="Pfam" id="PF00700"/>
    </source>
</evidence>
<evidence type="ECO:0000256" key="4">
    <source>
        <dbReference type="ARBA" id="ARBA00022525"/>
    </source>
</evidence>
<evidence type="ECO:0000256" key="1">
    <source>
        <dbReference type="ARBA" id="ARBA00004365"/>
    </source>
</evidence>
<sequence length="417" mass="45605">MSDRISSYQMNLGSLNNILRNQARVAQSEQRVATGIRVQTPADDPVAAARILQLDQDIELTDQYIRNIKSVTGRLELQEGYLKGSEEVLQRVRELAVQAGGGSLSIEDRRAIASEMKVRLEELLQLTNAKDASGDYLFSGYSGQTQPFVEAAGGGFVYQGDEGQRQIRISNSARIPASDNGKDIFLDVPVDNPSFITNASPRNQGNPPGVISAGVTVDEEALQDLFPDDAIITFNNELDGNPPGRNFTVRRRSDNQVIDSLKNVSFAPGQAISFAGMQVRITGEPRPGDNFTVETTSKQGPLQTIQKMIEGLDVLPDTPEGTQNLANLVAESLDNLDAGIENLSIYRAKIGARINTAESTLDVHEESKLTLQDVRKNLKEVDYAEAVSQLQMETMILEASQQAYAKVSSLSLFNFIR</sequence>
<dbReference type="RefSeq" id="WP_135482100.1">
    <property type="nucleotide sequence ID" value="NZ_SRMF01000001.1"/>
</dbReference>
<dbReference type="PANTHER" id="PTHR42792:SF1">
    <property type="entry name" value="FLAGELLAR HOOK-ASSOCIATED PROTEIN 3"/>
    <property type="match status" value="1"/>
</dbReference>
<keyword evidence="8" id="KW-0282">Flagellum</keyword>
<comment type="similarity">
    <text evidence="3">Belongs to the bacterial flagellin family.</text>
</comment>
<keyword evidence="9" id="KW-1185">Reference proteome</keyword>
<dbReference type="InterPro" id="IPR013384">
    <property type="entry name" value="Flagell_FlgL"/>
</dbReference>
<feature type="domain" description="Flagellin C-terminal" evidence="7">
    <location>
        <begin position="333"/>
        <end position="415"/>
    </location>
</feature>
<dbReference type="GO" id="GO:0005198">
    <property type="term" value="F:structural molecule activity"/>
    <property type="evidence" value="ECO:0007669"/>
    <property type="project" value="InterPro"/>
</dbReference>
<dbReference type="NCBIfam" id="TIGR02550">
    <property type="entry name" value="flagell_flgL"/>
    <property type="match status" value="1"/>
</dbReference>
<evidence type="ECO:0000313" key="8">
    <source>
        <dbReference type="EMBL" id="TGG95990.1"/>
    </source>
</evidence>
<dbReference type="GO" id="GO:0071973">
    <property type="term" value="P:bacterial-type flagellum-dependent cell motility"/>
    <property type="evidence" value="ECO:0007669"/>
    <property type="project" value="InterPro"/>
</dbReference>
<accession>A0A4Z0WG33</accession>
<dbReference type="GO" id="GO:0005576">
    <property type="term" value="C:extracellular region"/>
    <property type="evidence" value="ECO:0007669"/>
    <property type="project" value="UniProtKB-SubCell"/>
</dbReference>
<gene>
    <name evidence="8" type="primary">flgL</name>
    <name evidence="8" type="ORF">E4656_06230</name>
</gene>
<comment type="subcellular location">
    <subcellularLocation>
        <location evidence="1">Bacterial flagellum</location>
    </subcellularLocation>
    <subcellularLocation>
        <location evidence="2">Secreted</location>
    </subcellularLocation>
</comment>
<comment type="caution">
    <text evidence="8">The sequence shown here is derived from an EMBL/GenBank/DDBJ whole genome shotgun (WGS) entry which is preliminary data.</text>
</comment>
<proteinExistence type="inferred from homology"/>
<name>A0A4Z0WG33_9GAMM</name>
<dbReference type="Proteomes" id="UP000297475">
    <property type="component" value="Unassembled WGS sequence"/>
</dbReference>
<dbReference type="Pfam" id="PF00669">
    <property type="entry name" value="Flagellin_N"/>
    <property type="match status" value="1"/>
</dbReference>
<organism evidence="8 9">
    <name type="scientific">Natronospirillum operosum</name>
    <dbReference type="NCBI Taxonomy" id="2759953"/>
    <lineage>
        <taxon>Bacteria</taxon>
        <taxon>Pseudomonadati</taxon>
        <taxon>Pseudomonadota</taxon>
        <taxon>Gammaproteobacteria</taxon>
        <taxon>Oceanospirillales</taxon>
        <taxon>Natronospirillaceae</taxon>
        <taxon>Natronospirillum</taxon>
    </lineage>
</organism>
<dbReference type="AlphaFoldDB" id="A0A4Z0WG33"/>
<dbReference type="OrthoDB" id="9768249at2"/>
<keyword evidence="8" id="KW-0966">Cell projection</keyword>
<keyword evidence="5" id="KW-0975">Bacterial flagellum</keyword>
<evidence type="ECO:0000313" key="9">
    <source>
        <dbReference type="Proteomes" id="UP000297475"/>
    </source>
</evidence>